<sequence length="356" mass="39077">MSDLLTWCLGVFLVFVANAGFPFSYTCTRLAYLVNDQLPLQQRQPPWRRPLWWLGIVVGCVGGLLNGIGTAIAGLAVAAIGSSTKLLWNAVYGRHLLGESFDMSKDTVGGGCILLGVFLQLLILGKVNSDNDDWDSGEVVDAFGEWYAVLWYTSCGAVYIGLLAILVVAPVYLSEESHLKGWLVAHRQYVWPFAQGIASFLTSLLSNACYRVMMDKYFSSLGYGPFWLFLLSGASLALSDLFCSTTSLSHNHVLLHAPIQMVTYYVGEMLNGGIVFHEFSDFHVTEYVVFIAAACMMATGVVFILQRKSTTVHDGILTKYYNVVLDNDNNGQPLVDVPSEQSSAYSTFPTPLKGNP</sequence>
<evidence type="ECO:0000256" key="8">
    <source>
        <dbReference type="SAM" id="SignalP"/>
    </source>
</evidence>
<evidence type="ECO:0000256" key="2">
    <source>
        <dbReference type="ARBA" id="ARBA00007001"/>
    </source>
</evidence>
<keyword evidence="7" id="KW-0813">Transport</keyword>
<feature type="transmembrane region" description="Helical" evidence="7">
    <location>
        <begin position="149"/>
        <end position="173"/>
    </location>
</feature>
<feature type="transmembrane region" description="Helical" evidence="7">
    <location>
        <begin position="225"/>
        <end position="243"/>
    </location>
</feature>
<dbReference type="PANTHER" id="PTHR12570:SF65">
    <property type="entry name" value="MAGNESIUM TRANSPORTER NIPA9-RELATED"/>
    <property type="match status" value="1"/>
</dbReference>
<feature type="transmembrane region" description="Helical" evidence="7">
    <location>
        <begin position="193"/>
        <end position="213"/>
    </location>
</feature>
<keyword evidence="8" id="KW-0732">Signal</keyword>
<evidence type="ECO:0000256" key="4">
    <source>
        <dbReference type="ARBA" id="ARBA00022989"/>
    </source>
</evidence>
<feature type="chain" id="PRO_5042237132" description="Probable magnesium transporter" evidence="8">
    <location>
        <begin position="20"/>
        <end position="356"/>
    </location>
</feature>
<dbReference type="GO" id="GO:0005886">
    <property type="term" value="C:plasma membrane"/>
    <property type="evidence" value="ECO:0007669"/>
    <property type="project" value="UniProtKB-SubCell"/>
</dbReference>
<evidence type="ECO:0000256" key="6">
    <source>
        <dbReference type="ARBA" id="ARBA00025284"/>
    </source>
</evidence>
<comment type="caution">
    <text evidence="9">The sequence shown here is derived from an EMBL/GenBank/DDBJ whole genome shotgun (WGS) entry which is preliminary data.</text>
</comment>
<keyword evidence="7" id="KW-0967">Endosome</keyword>
<keyword evidence="7" id="KW-1003">Cell membrane</keyword>
<feature type="signal peptide" evidence="8">
    <location>
        <begin position="1"/>
        <end position="19"/>
    </location>
</feature>
<evidence type="ECO:0000256" key="5">
    <source>
        <dbReference type="ARBA" id="ARBA00023136"/>
    </source>
</evidence>
<keyword evidence="5 7" id="KW-0472">Membrane</keyword>
<dbReference type="Proteomes" id="UP001190700">
    <property type="component" value="Unassembled WGS sequence"/>
</dbReference>
<name>A0AAE0FLZ6_9CHLO</name>
<evidence type="ECO:0000313" key="10">
    <source>
        <dbReference type="Proteomes" id="UP001190700"/>
    </source>
</evidence>
<reference evidence="9 10" key="1">
    <citation type="journal article" date="2015" name="Genome Biol. Evol.">
        <title>Comparative Genomics of a Bacterivorous Green Alga Reveals Evolutionary Causalities and Consequences of Phago-Mixotrophic Mode of Nutrition.</title>
        <authorList>
            <person name="Burns J.A."/>
            <person name="Paasch A."/>
            <person name="Narechania A."/>
            <person name="Kim E."/>
        </authorList>
    </citation>
    <scope>NUCLEOTIDE SEQUENCE [LARGE SCALE GENOMIC DNA]</scope>
    <source>
        <strain evidence="9 10">PLY_AMNH</strain>
    </source>
</reference>
<dbReference type="GO" id="GO:0005769">
    <property type="term" value="C:early endosome"/>
    <property type="evidence" value="ECO:0007669"/>
    <property type="project" value="UniProtKB-SubCell"/>
</dbReference>
<accession>A0AAE0FLZ6</accession>
<organism evidence="9 10">
    <name type="scientific">Cymbomonas tetramitiformis</name>
    <dbReference type="NCBI Taxonomy" id="36881"/>
    <lineage>
        <taxon>Eukaryota</taxon>
        <taxon>Viridiplantae</taxon>
        <taxon>Chlorophyta</taxon>
        <taxon>Pyramimonadophyceae</taxon>
        <taxon>Pyramimonadales</taxon>
        <taxon>Pyramimonadaceae</taxon>
        <taxon>Cymbomonas</taxon>
    </lineage>
</organism>
<evidence type="ECO:0000256" key="1">
    <source>
        <dbReference type="ARBA" id="ARBA00004141"/>
    </source>
</evidence>
<dbReference type="SUPFAM" id="SSF103481">
    <property type="entry name" value="Multidrug resistance efflux transporter EmrE"/>
    <property type="match status" value="1"/>
</dbReference>
<dbReference type="PANTHER" id="PTHR12570">
    <property type="match status" value="1"/>
</dbReference>
<dbReference type="InterPro" id="IPR037185">
    <property type="entry name" value="EmrE-like"/>
</dbReference>
<keyword evidence="3 7" id="KW-0812">Transmembrane</keyword>
<feature type="transmembrane region" description="Helical" evidence="7">
    <location>
        <begin position="51"/>
        <end position="80"/>
    </location>
</feature>
<evidence type="ECO:0000313" key="9">
    <source>
        <dbReference type="EMBL" id="KAK3261945.1"/>
    </source>
</evidence>
<dbReference type="AlphaFoldDB" id="A0AAE0FLZ6"/>
<dbReference type="InterPro" id="IPR008521">
    <property type="entry name" value="Mg_trans_NIPA"/>
</dbReference>
<evidence type="ECO:0000256" key="3">
    <source>
        <dbReference type="ARBA" id="ARBA00022692"/>
    </source>
</evidence>
<feature type="transmembrane region" description="Helical" evidence="7">
    <location>
        <begin position="108"/>
        <end position="129"/>
    </location>
</feature>
<proteinExistence type="inferred from homology"/>
<feature type="transmembrane region" description="Helical" evidence="7">
    <location>
        <begin position="287"/>
        <end position="305"/>
    </location>
</feature>
<comment type="similarity">
    <text evidence="2 7">Belongs to the NIPA (TC 2.A.7) family.</text>
</comment>
<comment type="caution">
    <text evidence="7">Lacks conserved residue(s) required for the propagation of feature annotation.</text>
</comment>
<keyword evidence="7" id="KW-0460">Magnesium</keyword>
<dbReference type="GO" id="GO:0015095">
    <property type="term" value="F:magnesium ion transmembrane transporter activity"/>
    <property type="evidence" value="ECO:0007669"/>
    <property type="project" value="UniProtKB-UniRule"/>
</dbReference>
<dbReference type="EMBL" id="LGRX02016547">
    <property type="protein sequence ID" value="KAK3261945.1"/>
    <property type="molecule type" value="Genomic_DNA"/>
</dbReference>
<keyword evidence="7" id="KW-0406">Ion transport</keyword>
<keyword evidence="4 7" id="KW-1133">Transmembrane helix</keyword>
<comment type="function">
    <text evidence="6 7">Acts as a Mg(2+) transporter. Can also transport other divalent cations such as Fe(2+), Sr(2+), Ba(2+), Mn(2+) and Co(2+) but to a much less extent than Mg(2+).</text>
</comment>
<gene>
    <name evidence="9" type="ORF">CYMTET_29183</name>
</gene>
<evidence type="ECO:0000256" key="7">
    <source>
        <dbReference type="RuleBase" id="RU363078"/>
    </source>
</evidence>
<comment type="subcellular location">
    <subcellularLocation>
        <location evidence="7">Cell membrane</location>
        <topology evidence="7">Multi-pass membrane protein</topology>
    </subcellularLocation>
    <subcellularLocation>
        <location evidence="7">Early endosome</location>
    </subcellularLocation>
    <subcellularLocation>
        <location evidence="1">Membrane</location>
        <topology evidence="1">Multi-pass membrane protein</topology>
    </subcellularLocation>
</comment>
<comment type="subunit">
    <text evidence="7">Homodimer.</text>
</comment>
<keyword evidence="10" id="KW-1185">Reference proteome</keyword>
<protein>
    <recommendedName>
        <fullName evidence="7">Probable magnesium transporter</fullName>
    </recommendedName>
</protein>